<evidence type="ECO:0000256" key="2">
    <source>
        <dbReference type="SAM" id="SignalP"/>
    </source>
</evidence>
<reference evidence="3 4" key="1">
    <citation type="submission" date="2019-09" db="EMBL/GenBank/DDBJ databases">
        <authorList>
            <person name="Liu P."/>
        </authorList>
    </citation>
    <scope>NUCLEOTIDE SEQUENCE [LARGE SCALE GENOMIC DNA]</scope>
    <source>
        <strain evidence="3 4">TRM68085</strain>
    </source>
</reference>
<proteinExistence type="predicted"/>
<accession>A0A5N5EGW9</accession>
<dbReference type="RefSeq" id="WP_128847065.1">
    <property type="nucleotide sequence ID" value="NZ_JBHUUC010000008.1"/>
</dbReference>
<feature type="region of interest" description="Disordered" evidence="1">
    <location>
        <begin position="66"/>
        <end position="86"/>
    </location>
</feature>
<evidence type="ECO:0000256" key="1">
    <source>
        <dbReference type="SAM" id="MobiDB-lite"/>
    </source>
</evidence>
<dbReference type="Proteomes" id="UP000326907">
    <property type="component" value="Unassembled WGS sequence"/>
</dbReference>
<feature type="chain" id="PRO_5024887165" description="5'-nucleotidase" evidence="2">
    <location>
        <begin position="32"/>
        <end position="86"/>
    </location>
</feature>
<feature type="signal peptide" evidence="2">
    <location>
        <begin position="1"/>
        <end position="31"/>
    </location>
</feature>
<evidence type="ECO:0000313" key="3">
    <source>
        <dbReference type="EMBL" id="KAB2590066.1"/>
    </source>
</evidence>
<keyword evidence="2" id="KW-0732">Signal</keyword>
<protein>
    <recommendedName>
        <fullName evidence="5">5'-nucleotidase</fullName>
    </recommendedName>
</protein>
<dbReference type="AlphaFoldDB" id="A0A5N5EGW9"/>
<keyword evidence="4" id="KW-1185">Reference proteome</keyword>
<organism evidence="3 4">
    <name type="scientific">Streptomyces arboris</name>
    <dbReference type="NCBI Taxonomy" id="2600619"/>
    <lineage>
        <taxon>Bacteria</taxon>
        <taxon>Bacillati</taxon>
        <taxon>Actinomycetota</taxon>
        <taxon>Actinomycetes</taxon>
        <taxon>Kitasatosporales</taxon>
        <taxon>Streptomycetaceae</taxon>
        <taxon>Streptomyces</taxon>
    </lineage>
</organism>
<gene>
    <name evidence="3" type="ORF">F5983_23305</name>
</gene>
<comment type="caution">
    <text evidence="3">The sequence shown here is derived from an EMBL/GenBank/DDBJ whole genome shotgun (WGS) entry which is preliminary data.</text>
</comment>
<evidence type="ECO:0000313" key="4">
    <source>
        <dbReference type="Proteomes" id="UP000326907"/>
    </source>
</evidence>
<dbReference type="EMBL" id="VYUA01000023">
    <property type="protein sequence ID" value="KAB2590066.1"/>
    <property type="molecule type" value="Genomic_DNA"/>
</dbReference>
<evidence type="ECO:0008006" key="5">
    <source>
        <dbReference type="Google" id="ProtNLM"/>
    </source>
</evidence>
<name>A0A5N5EGW9_9ACTN</name>
<sequence>MDKRMLRSVLAAAFVAALGFGVAGGAASSSAAPRADEISWFADASVTGGEISWSVQAAPADEISWSAPKASAPGEISWSAPSDTVA</sequence>